<keyword evidence="2" id="KW-1185">Reference proteome</keyword>
<organism evidence="1 2">
    <name type="scientific">Gigaspora margarita</name>
    <dbReference type="NCBI Taxonomy" id="4874"/>
    <lineage>
        <taxon>Eukaryota</taxon>
        <taxon>Fungi</taxon>
        <taxon>Fungi incertae sedis</taxon>
        <taxon>Mucoromycota</taxon>
        <taxon>Glomeromycotina</taxon>
        <taxon>Glomeromycetes</taxon>
        <taxon>Diversisporales</taxon>
        <taxon>Gigasporaceae</taxon>
        <taxon>Gigaspora</taxon>
    </lineage>
</organism>
<dbReference type="EMBL" id="WTPW01001012">
    <property type="protein sequence ID" value="KAF0462462.1"/>
    <property type="molecule type" value="Genomic_DNA"/>
</dbReference>
<protein>
    <submittedName>
        <fullName evidence="1">Uncharacterized protein</fullName>
    </submittedName>
</protein>
<dbReference type="OrthoDB" id="2448326at2759"/>
<dbReference type="Proteomes" id="UP000439903">
    <property type="component" value="Unassembled WGS sequence"/>
</dbReference>
<reference evidence="1 2" key="1">
    <citation type="journal article" date="2019" name="Environ. Microbiol.">
        <title>At the nexus of three kingdoms: the genome of the mycorrhizal fungus Gigaspora margarita provides insights into plant, endobacterial and fungal interactions.</title>
        <authorList>
            <person name="Venice F."/>
            <person name="Ghignone S."/>
            <person name="Salvioli di Fossalunga A."/>
            <person name="Amselem J."/>
            <person name="Novero M."/>
            <person name="Xianan X."/>
            <person name="Sedzielewska Toro K."/>
            <person name="Morin E."/>
            <person name="Lipzen A."/>
            <person name="Grigoriev I.V."/>
            <person name="Henrissat B."/>
            <person name="Martin F.M."/>
            <person name="Bonfante P."/>
        </authorList>
    </citation>
    <scope>NUCLEOTIDE SEQUENCE [LARGE SCALE GENOMIC DNA]</scope>
    <source>
        <strain evidence="1 2">BEG34</strain>
    </source>
</reference>
<proteinExistence type="predicted"/>
<sequence>MAVNLIYGSRHEKYVLEITLIALAIKYSIARLKTIINIDNHITCLGSYSRFQSWLNELSENKEPLPEGLLFIAFDNEQKGQCNYLDRGMNTMIFYIVTSFAIFNIDPQNHIQYTNSPWALSSLSRHQYEYLFEITSAMQEAIDHELNNYLAEILELLREGKLFTTNSIDSLIANIGSSSCRNKRCSNC</sequence>
<gene>
    <name evidence="1" type="ORF">F8M41_000293</name>
</gene>
<accession>A0A8H3XHY8</accession>
<comment type="caution">
    <text evidence="1">The sequence shown here is derived from an EMBL/GenBank/DDBJ whole genome shotgun (WGS) entry which is preliminary data.</text>
</comment>
<evidence type="ECO:0000313" key="1">
    <source>
        <dbReference type="EMBL" id="KAF0462462.1"/>
    </source>
</evidence>
<evidence type="ECO:0000313" key="2">
    <source>
        <dbReference type="Proteomes" id="UP000439903"/>
    </source>
</evidence>
<dbReference type="AlphaFoldDB" id="A0A8H3XHY8"/>
<name>A0A8H3XHY8_GIGMA</name>